<feature type="repeat" description="Pumilio" evidence="4">
    <location>
        <begin position="99"/>
        <end position="136"/>
    </location>
</feature>
<dbReference type="GO" id="GO:0005737">
    <property type="term" value="C:cytoplasm"/>
    <property type="evidence" value="ECO:0007669"/>
    <property type="project" value="TreeGrafter"/>
</dbReference>
<evidence type="ECO:0000259" key="5">
    <source>
        <dbReference type="PROSITE" id="PS50303"/>
    </source>
</evidence>
<evidence type="ECO:0000256" key="1">
    <source>
        <dbReference type="ARBA" id="ARBA00022737"/>
    </source>
</evidence>
<dbReference type="PANTHER" id="PTHR12537:SF121">
    <property type="entry name" value="PUMILIO HOMOLOG 5"/>
    <property type="match status" value="1"/>
</dbReference>
<accession>A0A8S0U3E3</accession>
<evidence type="ECO:0000313" key="7">
    <source>
        <dbReference type="Proteomes" id="UP000594638"/>
    </source>
</evidence>
<protein>
    <submittedName>
        <fullName evidence="6">Pumilio homolog 5</fullName>
    </submittedName>
</protein>
<comment type="caution">
    <text evidence="6">The sequence shown here is derived from an EMBL/GenBank/DDBJ whole genome shotgun (WGS) entry which is preliminary data.</text>
</comment>
<dbReference type="AlphaFoldDB" id="A0A8S0U3E3"/>
<dbReference type="EMBL" id="CACTIH010007353">
    <property type="protein sequence ID" value="CAA3010844.1"/>
    <property type="molecule type" value="Genomic_DNA"/>
</dbReference>
<keyword evidence="3" id="KW-0694">RNA-binding</keyword>
<dbReference type="GO" id="GO:0006417">
    <property type="term" value="P:regulation of translation"/>
    <property type="evidence" value="ECO:0007669"/>
    <property type="project" value="UniProtKB-KW"/>
</dbReference>
<dbReference type="GO" id="GO:0003729">
    <property type="term" value="F:mRNA binding"/>
    <property type="evidence" value="ECO:0007669"/>
    <property type="project" value="TreeGrafter"/>
</dbReference>
<dbReference type="Proteomes" id="UP000594638">
    <property type="component" value="Unassembled WGS sequence"/>
</dbReference>
<dbReference type="Gene3D" id="1.25.10.10">
    <property type="entry name" value="Leucine-rich Repeat Variant"/>
    <property type="match status" value="1"/>
</dbReference>
<dbReference type="InterPro" id="IPR033133">
    <property type="entry name" value="PUM-HD"/>
</dbReference>
<dbReference type="PROSITE" id="PS50302">
    <property type="entry name" value="PUM"/>
    <property type="match status" value="4"/>
</dbReference>
<gene>
    <name evidence="6" type="ORF">OLEA9_A075554</name>
</gene>
<organism evidence="6 7">
    <name type="scientific">Olea europaea subsp. europaea</name>
    <dbReference type="NCBI Taxonomy" id="158383"/>
    <lineage>
        <taxon>Eukaryota</taxon>
        <taxon>Viridiplantae</taxon>
        <taxon>Streptophyta</taxon>
        <taxon>Embryophyta</taxon>
        <taxon>Tracheophyta</taxon>
        <taxon>Spermatophyta</taxon>
        <taxon>Magnoliopsida</taxon>
        <taxon>eudicotyledons</taxon>
        <taxon>Gunneridae</taxon>
        <taxon>Pentapetalae</taxon>
        <taxon>asterids</taxon>
        <taxon>lamiids</taxon>
        <taxon>Lamiales</taxon>
        <taxon>Oleaceae</taxon>
        <taxon>Oleeae</taxon>
        <taxon>Olea</taxon>
    </lineage>
</organism>
<dbReference type="PANTHER" id="PTHR12537">
    <property type="entry name" value="RNA BINDING PROTEIN PUMILIO-RELATED"/>
    <property type="match status" value="1"/>
</dbReference>
<dbReference type="Pfam" id="PF00806">
    <property type="entry name" value="PUF"/>
    <property type="match status" value="4"/>
</dbReference>
<dbReference type="InterPro" id="IPR016024">
    <property type="entry name" value="ARM-type_fold"/>
</dbReference>
<evidence type="ECO:0000256" key="4">
    <source>
        <dbReference type="PROSITE-ProRule" id="PRU00317"/>
    </source>
</evidence>
<proteinExistence type="predicted"/>
<feature type="repeat" description="Pumilio" evidence="4">
    <location>
        <begin position="63"/>
        <end position="98"/>
    </location>
</feature>
<dbReference type="SMART" id="SM00025">
    <property type="entry name" value="Pumilio"/>
    <property type="match status" value="4"/>
</dbReference>
<dbReference type="SUPFAM" id="SSF48371">
    <property type="entry name" value="ARM repeat"/>
    <property type="match status" value="1"/>
</dbReference>
<keyword evidence="1" id="KW-0677">Repeat</keyword>
<keyword evidence="2" id="KW-0810">Translation regulation</keyword>
<feature type="domain" description="PUM-HD" evidence="5">
    <location>
        <begin position="1"/>
        <end position="136"/>
    </location>
</feature>
<dbReference type="PROSITE" id="PS50303">
    <property type="entry name" value="PUM_HD"/>
    <property type="match status" value="1"/>
</dbReference>
<evidence type="ECO:0000313" key="6">
    <source>
        <dbReference type="EMBL" id="CAA3010844.1"/>
    </source>
</evidence>
<feature type="repeat" description="Pumilio" evidence="4">
    <location>
        <begin position="27"/>
        <end position="62"/>
    </location>
</feature>
<reference evidence="6 7" key="1">
    <citation type="submission" date="2019-12" db="EMBL/GenBank/DDBJ databases">
        <authorList>
            <person name="Alioto T."/>
            <person name="Alioto T."/>
            <person name="Gomez Garrido J."/>
        </authorList>
    </citation>
    <scope>NUCLEOTIDE SEQUENCE [LARGE SCALE GENOMIC DNA]</scope>
</reference>
<dbReference type="InterPro" id="IPR001313">
    <property type="entry name" value="Pumilio_RNA-bd_rpt"/>
</dbReference>
<dbReference type="OrthoDB" id="668540at2759"/>
<keyword evidence="7" id="KW-1185">Reference proteome</keyword>
<evidence type="ECO:0000256" key="3">
    <source>
        <dbReference type="ARBA" id="ARBA00022884"/>
    </source>
</evidence>
<name>A0A8S0U3E3_OLEEU</name>
<evidence type="ECO:0000256" key="2">
    <source>
        <dbReference type="ARBA" id="ARBA00022845"/>
    </source>
</evidence>
<feature type="repeat" description="Pumilio" evidence="4">
    <location>
        <begin position="1"/>
        <end position="26"/>
    </location>
</feature>
<dbReference type="InterPro" id="IPR011989">
    <property type="entry name" value="ARM-like"/>
</dbReference>
<sequence>MAYGCRVIQRVLEHCPNDLQSQFIIDEILESAYDLAQDQYGNYVVQHVLERRKSYERSHIISKLSGRIVRMSQHKYASNVVEKCLEYSDAMERELLTGEILTRSGDNDNMLTMMDQYANYVVLKILEISNDKQREL</sequence>
<dbReference type="Gramene" id="OE9A075554T1">
    <property type="protein sequence ID" value="OE9A075554C1"/>
    <property type="gene ID" value="OE9A075554"/>
</dbReference>